<name>A0A812QFD0_SYMPI</name>
<dbReference type="AlphaFoldDB" id="A0A812QFD0"/>
<keyword evidence="3" id="KW-1185">Reference proteome</keyword>
<organism evidence="2 3">
    <name type="scientific">Symbiodinium pilosum</name>
    <name type="common">Dinoflagellate</name>
    <dbReference type="NCBI Taxonomy" id="2952"/>
    <lineage>
        <taxon>Eukaryota</taxon>
        <taxon>Sar</taxon>
        <taxon>Alveolata</taxon>
        <taxon>Dinophyceae</taxon>
        <taxon>Suessiales</taxon>
        <taxon>Symbiodiniaceae</taxon>
        <taxon>Symbiodinium</taxon>
    </lineage>
</organism>
<sequence length="1142" mass="124717">VVSSLGPQIRRLLCVCVLMGWSHCPFSAINFAQARLTVDVGFMLSRQEANKSTMRNSVQYVMADSSVQGDAVSLADFAKSVFSFTTDQGPFEVIEEHAWAPPPDAAALHHAAQIDLSASVGIPGMLLRRHGSRERLLQTCYNDPTGRVLQASIRKFHAKVNVGRWGSVAECVKQLLELEPILRWGWDMSKYGQARHDAAEGIGVDIRVVDGAITCANFWGYLRMLSSLTRMVQAALTWSESCICHGQLDFRELPPDVRQQWARCPLRGCRAPELAAGEFMTVLRQVSSSSLAHFMTTLPRDIDAAARASLLDEYQRGKSHLLFVLSMRLQHWRVAPWSIFGCAHLNTRTSKDFVRRSLGLASQHPLVLEFQTGELAEQANHYLAEGSNLKELPLLSQFFSKLLFCPIAERPVEGDHAQVHKRIALARNHTAAYVSMMPLIESAVDNNPSFLKDAAVTGRSMEGGQQDQQGGGSGGSVEQLECTDSAMVPAASSVAPHESAVTQPVLDALARLENAEAEALAEGVAKAFDGAIADVFKSHVQKSLTTLLEEGSEGIKSSLEGQVLSARLTPAVLETLTFLRDDVVGSGIESAAGIGTAIARLSRGGWTFFQLVRKGVSDIVTPLNLRLVFNKSDWAIQPMAVLAGNKHSQTMTVSSVDDARNVVLCLDALPLEVLLRLYKWETQPELQYLLPEVSLFESLSKPDADAVSKALPVLLADLLAEGGFFLQGGDSDFKVKSSMLQAMQAHELVCCSEGRAWQLTERGKNSVKIGQVVGNYKRVVRPRDIALVDMEVAELMLTLHTQGWRHEMVHPKRCTAEPYVFETGAKVWYHDVGKESVSKQYLLLLATAEEHKRPVPHFASQRVCDELLGKESASRPPLKRSGDKLVFLENDELWVDESTLAPLKKKRQVRSSKATKQLVCPLHDEVLDGFPEAVNTMEPSLGAVQEDDVNDDADGVHVEPGNEQVQECQCEPTPSPAELLSQQAGDAANISSCDSSSDSSSESSASSSSSSSSSSNSSAAPKAKAKASKAASSKHRTRNMSSSVMWGACRLTPTKAGWQITCARPNHNPVGATALCTKTRSNAISSEADALRMLKCWALWGRTAPTKDAHRDVWKRVTRALKNNTLPSMQDLDSNPVQDYPD</sequence>
<protein>
    <submittedName>
        <fullName evidence="2">Uncharacterized protein</fullName>
    </submittedName>
</protein>
<dbReference type="Proteomes" id="UP000649617">
    <property type="component" value="Unassembled WGS sequence"/>
</dbReference>
<feature type="compositionally biased region" description="Basic residues" evidence="1">
    <location>
        <begin position="1023"/>
        <end position="1038"/>
    </location>
</feature>
<dbReference type="EMBL" id="CAJNIZ010016023">
    <property type="protein sequence ID" value="CAE7380715.1"/>
    <property type="molecule type" value="Genomic_DNA"/>
</dbReference>
<proteinExistence type="predicted"/>
<evidence type="ECO:0000313" key="3">
    <source>
        <dbReference type="Proteomes" id="UP000649617"/>
    </source>
</evidence>
<reference evidence="2" key="1">
    <citation type="submission" date="2021-02" db="EMBL/GenBank/DDBJ databases">
        <authorList>
            <person name="Dougan E. K."/>
            <person name="Rhodes N."/>
            <person name="Thang M."/>
            <person name="Chan C."/>
        </authorList>
    </citation>
    <scope>NUCLEOTIDE SEQUENCE</scope>
</reference>
<evidence type="ECO:0000256" key="1">
    <source>
        <dbReference type="SAM" id="MobiDB-lite"/>
    </source>
</evidence>
<evidence type="ECO:0000313" key="2">
    <source>
        <dbReference type="EMBL" id="CAE7380715.1"/>
    </source>
</evidence>
<feature type="compositionally biased region" description="Low complexity" evidence="1">
    <location>
        <begin position="987"/>
        <end position="1022"/>
    </location>
</feature>
<feature type="region of interest" description="Disordered" evidence="1">
    <location>
        <begin position="459"/>
        <end position="479"/>
    </location>
</feature>
<comment type="caution">
    <text evidence="2">The sequence shown here is derived from an EMBL/GenBank/DDBJ whole genome shotgun (WGS) entry which is preliminary data.</text>
</comment>
<feature type="non-terminal residue" evidence="2">
    <location>
        <position position="1"/>
    </location>
</feature>
<feature type="region of interest" description="Disordered" evidence="1">
    <location>
        <begin position="946"/>
        <end position="1039"/>
    </location>
</feature>
<accession>A0A812QFD0</accession>
<gene>
    <name evidence="2" type="ORF">SPIL2461_LOCUS9284</name>
</gene>